<comment type="subcellular location">
    <subcellularLocation>
        <location evidence="1">Cell envelope</location>
    </subcellularLocation>
</comment>
<keyword evidence="3" id="KW-0732">Signal</keyword>
<evidence type="ECO:0000259" key="4">
    <source>
        <dbReference type="Pfam" id="PF13407"/>
    </source>
</evidence>
<name>A0A537JHZ7_9BACT</name>
<dbReference type="SUPFAM" id="SSF53822">
    <property type="entry name" value="Periplasmic binding protein-like I"/>
    <property type="match status" value="1"/>
</dbReference>
<protein>
    <submittedName>
        <fullName evidence="5">Sugar ABC transporter substrate-binding protein</fullName>
    </submittedName>
</protein>
<dbReference type="AlphaFoldDB" id="A0A537JHZ7"/>
<organism evidence="5 6">
    <name type="scientific">Candidatus Segetimicrobium genomatis</name>
    <dbReference type="NCBI Taxonomy" id="2569760"/>
    <lineage>
        <taxon>Bacteria</taxon>
        <taxon>Bacillati</taxon>
        <taxon>Candidatus Sysuimicrobiota</taxon>
        <taxon>Candidatus Sysuimicrobiia</taxon>
        <taxon>Candidatus Sysuimicrobiales</taxon>
        <taxon>Candidatus Segetimicrobiaceae</taxon>
        <taxon>Candidatus Segetimicrobium</taxon>
    </lineage>
</organism>
<dbReference type="PANTHER" id="PTHR46847">
    <property type="entry name" value="D-ALLOSE-BINDING PERIPLASMIC PROTEIN-RELATED"/>
    <property type="match status" value="1"/>
</dbReference>
<evidence type="ECO:0000313" key="6">
    <source>
        <dbReference type="Proteomes" id="UP000320048"/>
    </source>
</evidence>
<proteinExistence type="inferred from homology"/>
<comment type="similarity">
    <text evidence="2">Belongs to the bacterial solute-binding protein 2 family.</text>
</comment>
<dbReference type="GO" id="GO:0030313">
    <property type="term" value="C:cell envelope"/>
    <property type="evidence" value="ECO:0007669"/>
    <property type="project" value="UniProtKB-SubCell"/>
</dbReference>
<dbReference type="EMBL" id="VBAO01000087">
    <property type="protein sequence ID" value="TMI83177.1"/>
    <property type="molecule type" value="Genomic_DNA"/>
</dbReference>
<evidence type="ECO:0000256" key="1">
    <source>
        <dbReference type="ARBA" id="ARBA00004196"/>
    </source>
</evidence>
<dbReference type="PANTHER" id="PTHR46847:SF2">
    <property type="entry name" value="ABC TRANSPORTER SUGAR-BINDING PROTEIN"/>
    <property type="match status" value="1"/>
</dbReference>
<dbReference type="Pfam" id="PF13407">
    <property type="entry name" value="Peripla_BP_4"/>
    <property type="match status" value="1"/>
</dbReference>
<evidence type="ECO:0000256" key="2">
    <source>
        <dbReference type="ARBA" id="ARBA00007639"/>
    </source>
</evidence>
<evidence type="ECO:0000256" key="3">
    <source>
        <dbReference type="ARBA" id="ARBA00022729"/>
    </source>
</evidence>
<dbReference type="InterPro" id="IPR028082">
    <property type="entry name" value="Peripla_BP_I"/>
</dbReference>
<dbReference type="CDD" id="cd01536">
    <property type="entry name" value="PBP1_ABC_sugar_binding-like"/>
    <property type="match status" value="1"/>
</dbReference>
<comment type="caution">
    <text evidence="5">The sequence shown here is derived from an EMBL/GenBank/DDBJ whole genome shotgun (WGS) entry which is preliminary data.</text>
</comment>
<dbReference type="Gene3D" id="3.40.50.2300">
    <property type="match status" value="2"/>
</dbReference>
<feature type="domain" description="Periplasmic binding protein" evidence="4">
    <location>
        <begin position="49"/>
        <end position="234"/>
    </location>
</feature>
<reference evidence="5 6" key="1">
    <citation type="journal article" date="2019" name="Nat. Microbiol.">
        <title>Mediterranean grassland soil C-N compound turnover is dependent on rainfall and depth, and is mediated by genomically divergent microorganisms.</title>
        <authorList>
            <person name="Diamond S."/>
            <person name="Andeer P.F."/>
            <person name="Li Z."/>
            <person name="Crits-Christoph A."/>
            <person name="Burstein D."/>
            <person name="Anantharaman K."/>
            <person name="Lane K.R."/>
            <person name="Thomas B.C."/>
            <person name="Pan C."/>
            <person name="Northen T.R."/>
            <person name="Banfield J.F."/>
        </authorList>
    </citation>
    <scope>NUCLEOTIDE SEQUENCE [LARGE SCALE GENOMIC DNA]</scope>
    <source>
        <strain evidence="5">NP_7</strain>
    </source>
</reference>
<evidence type="ECO:0000313" key="5">
    <source>
        <dbReference type="EMBL" id="TMI83177.1"/>
    </source>
</evidence>
<accession>A0A537JHZ7</accession>
<sequence>MMMRLLRGPAALLAVVLGVTGLVLAASPDAPYPRPARPARAYRLGALIAQLANPHFIGMAYGIQEEARALGASVILYDAGGYQFLDKQIAQMEDLIANKVDAILLVAVSGPGTVPVVEKAYAAHIHVININVMTDNPHVAIRIRSDDKFLGRREGELMAQALGGRGNVVMLKAAAGASPFELRSAGFKEYIGANTSIKILGEQNSVNTPDQGLKLMEDFMQTFPQIDGVFCAADFL</sequence>
<dbReference type="GO" id="GO:0030246">
    <property type="term" value="F:carbohydrate binding"/>
    <property type="evidence" value="ECO:0007669"/>
    <property type="project" value="UniProtKB-ARBA"/>
</dbReference>
<gene>
    <name evidence="5" type="ORF">E6H04_03450</name>
</gene>
<feature type="non-terminal residue" evidence="5">
    <location>
        <position position="236"/>
    </location>
</feature>
<dbReference type="InterPro" id="IPR025997">
    <property type="entry name" value="SBP_2_dom"/>
</dbReference>
<dbReference type="Proteomes" id="UP000320048">
    <property type="component" value="Unassembled WGS sequence"/>
</dbReference>